<proteinExistence type="predicted"/>
<name>A0A0D7AR56_9AGAR</name>
<dbReference type="SUPFAM" id="SSF48264">
    <property type="entry name" value="Cytochrome P450"/>
    <property type="match status" value="1"/>
</dbReference>
<gene>
    <name evidence="1" type="ORF">FISHEDRAFT_33691</name>
</gene>
<dbReference type="GO" id="GO:0020037">
    <property type="term" value="F:heme binding"/>
    <property type="evidence" value="ECO:0007669"/>
    <property type="project" value="InterPro"/>
</dbReference>
<dbReference type="Pfam" id="PF00067">
    <property type="entry name" value="p450"/>
    <property type="match status" value="1"/>
</dbReference>
<dbReference type="GO" id="GO:0005506">
    <property type="term" value="F:iron ion binding"/>
    <property type="evidence" value="ECO:0007669"/>
    <property type="project" value="InterPro"/>
</dbReference>
<dbReference type="EMBL" id="KN881627">
    <property type="protein sequence ID" value="KIY53283.1"/>
    <property type="molecule type" value="Genomic_DNA"/>
</dbReference>
<organism evidence="1 2">
    <name type="scientific">Fistulina hepatica ATCC 64428</name>
    <dbReference type="NCBI Taxonomy" id="1128425"/>
    <lineage>
        <taxon>Eukaryota</taxon>
        <taxon>Fungi</taxon>
        <taxon>Dikarya</taxon>
        <taxon>Basidiomycota</taxon>
        <taxon>Agaricomycotina</taxon>
        <taxon>Agaricomycetes</taxon>
        <taxon>Agaricomycetidae</taxon>
        <taxon>Agaricales</taxon>
        <taxon>Fistulinaceae</taxon>
        <taxon>Fistulina</taxon>
    </lineage>
</organism>
<reference evidence="1 2" key="1">
    <citation type="journal article" date="2015" name="Fungal Genet. Biol.">
        <title>Evolution of novel wood decay mechanisms in Agaricales revealed by the genome sequences of Fistulina hepatica and Cylindrobasidium torrendii.</title>
        <authorList>
            <person name="Floudas D."/>
            <person name="Held B.W."/>
            <person name="Riley R."/>
            <person name="Nagy L.G."/>
            <person name="Koehler G."/>
            <person name="Ransdell A.S."/>
            <person name="Younus H."/>
            <person name="Chow J."/>
            <person name="Chiniquy J."/>
            <person name="Lipzen A."/>
            <person name="Tritt A."/>
            <person name="Sun H."/>
            <person name="Haridas S."/>
            <person name="LaButti K."/>
            <person name="Ohm R.A."/>
            <person name="Kues U."/>
            <person name="Blanchette R.A."/>
            <person name="Grigoriev I.V."/>
            <person name="Minto R.E."/>
            <person name="Hibbett D.S."/>
        </authorList>
    </citation>
    <scope>NUCLEOTIDE SEQUENCE [LARGE SCALE GENOMIC DNA]</scope>
    <source>
        <strain evidence="1 2">ATCC 64428</strain>
    </source>
</reference>
<dbReference type="GO" id="GO:0004497">
    <property type="term" value="F:monooxygenase activity"/>
    <property type="evidence" value="ECO:0007669"/>
    <property type="project" value="InterPro"/>
</dbReference>
<evidence type="ECO:0008006" key="3">
    <source>
        <dbReference type="Google" id="ProtNLM"/>
    </source>
</evidence>
<keyword evidence="2" id="KW-1185">Reference proteome</keyword>
<dbReference type="Gene3D" id="1.10.630.10">
    <property type="entry name" value="Cytochrome P450"/>
    <property type="match status" value="1"/>
</dbReference>
<accession>A0A0D7AR56</accession>
<evidence type="ECO:0000313" key="1">
    <source>
        <dbReference type="EMBL" id="KIY53283.1"/>
    </source>
</evidence>
<dbReference type="AlphaFoldDB" id="A0A0D7AR56"/>
<sequence>MRTARARANSHLRGLLRLTNTFVSEDANVHREFVSAMYKLIKPPTDWLSLRDIATLAVREALQGTESVPFDSFVGQVTLQTVCSGLLQSPPMPGIDRRGHFRGAARGITLLCLASKAAAATHLYTTASRILHRDLRGLLPDATRFPNPIDYILPPYETMWRVVATLIVYTCHDPEYRQILYDLYEQPTSEQFVDHRIYLNKPRVSAQDLVRETLRVHPPTKRVGRVMADSCWIHHILGLTRDVLHRADVEAAQRKANVWGEAPGIWRPERFIQGKGGAHSSAQLLAFGYGPGACIAREWAPMAIGVIAGAILYALEELSMEYSIVRGLRVGNREGWEGWEVKKVA</sequence>
<dbReference type="InterPro" id="IPR001128">
    <property type="entry name" value="Cyt_P450"/>
</dbReference>
<dbReference type="Proteomes" id="UP000054144">
    <property type="component" value="Unassembled WGS sequence"/>
</dbReference>
<dbReference type="InterPro" id="IPR036396">
    <property type="entry name" value="Cyt_P450_sf"/>
</dbReference>
<dbReference type="OrthoDB" id="10029320at2759"/>
<protein>
    <recommendedName>
        <fullName evidence="3">Cytochrome P450</fullName>
    </recommendedName>
</protein>
<evidence type="ECO:0000313" key="2">
    <source>
        <dbReference type="Proteomes" id="UP000054144"/>
    </source>
</evidence>
<dbReference type="GO" id="GO:0016705">
    <property type="term" value="F:oxidoreductase activity, acting on paired donors, with incorporation or reduction of molecular oxygen"/>
    <property type="evidence" value="ECO:0007669"/>
    <property type="project" value="InterPro"/>
</dbReference>